<evidence type="ECO:0000256" key="1">
    <source>
        <dbReference type="SAM" id="MobiDB-lite"/>
    </source>
</evidence>
<dbReference type="RefSeq" id="XP_007418176.1">
    <property type="nucleotide sequence ID" value="XM_007418114.1"/>
</dbReference>
<dbReference type="VEuPathDB" id="FungiDB:MELLADRAFT_69237"/>
<feature type="compositionally biased region" description="Polar residues" evidence="1">
    <location>
        <begin position="361"/>
        <end position="385"/>
    </location>
</feature>
<sequence length="646" mass="72494">MEDSSALQEFVFPVPNVIELPGSDRSNMDHYVKDFNATQHGYRIRIGNSKEGSQFIHYHCYRGGFPSTGTKKSVRIGCPFKLNARYLPHHDAWLLIHTHLGHNHPPDHELKPRKPRKATTLKNSTEIQGTSHSDHTKTSLLPLDQVETSPSFDIQLNQASTRPDVISTHPTVSSITTDPIESMITNIPRRLQAMSPARQHKALTLIDAILSDLASLPKGPHVPSITKPDIPNLPTSFTCEQQVSANIYHAHFEATPHIGLMSSEEPVRSPEGSYASVSLTHLHPTSEGKDILMQKFDLQIDRLFNDLQGLPDTTESTFNLDNLITQPSQSTHPRPPSPLLSLPTSKPATHAFLDPEDLVGPNTSHHPGSITSPPECQTESGPHTHNNFKKTPQRPPKSPNEPTKKSPTLARVTRKRAREEAILQKSSIVNPALPALLAKYQIHDWLKPYVIDVREVRGDGHCGFRSIAVSLGQSQDAWSDIRQRMHETFSNMPNVFTRTSFHESRTAALARLATTKPNVTSEQQYWLSMPGWGGVIATTFDRPVLYYEPGSNSQMTFPYITPHNNNPPIVLAWADYHFCSLLLDFTIPNFPAPRLCPTWRRFSSTDASNWTDPWTQLIETHTAFLKSQNKARRTQKKKKNPVYLSD</sequence>
<dbReference type="EMBL" id="GL883174">
    <property type="protein sequence ID" value="EGF98526.1"/>
    <property type="molecule type" value="Genomic_DNA"/>
</dbReference>
<dbReference type="AlphaFoldDB" id="F4S9X0"/>
<evidence type="ECO:0000313" key="4">
    <source>
        <dbReference type="Proteomes" id="UP000001072"/>
    </source>
</evidence>
<dbReference type="Proteomes" id="UP000001072">
    <property type="component" value="Unassembled WGS sequence"/>
</dbReference>
<dbReference type="Gene3D" id="3.90.70.80">
    <property type="match status" value="1"/>
</dbReference>
<feature type="domain" description="OTU" evidence="2">
    <location>
        <begin position="451"/>
        <end position="584"/>
    </location>
</feature>
<dbReference type="PROSITE" id="PS50802">
    <property type="entry name" value="OTU"/>
    <property type="match status" value="1"/>
</dbReference>
<dbReference type="GeneID" id="18931201"/>
<feature type="region of interest" description="Disordered" evidence="1">
    <location>
        <begin position="104"/>
        <end position="137"/>
    </location>
</feature>
<reference evidence="4" key="1">
    <citation type="journal article" date="2011" name="Proc. Natl. Acad. Sci. U.S.A.">
        <title>Obligate biotrophy features unraveled by the genomic analysis of rust fungi.</title>
        <authorList>
            <person name="Duplessis S."/>
            <person name="Cuomo C.A."/>
            <person name="Lin Y.-C."/>
            <person name="Aerts A."/>
            <person name="Tisserant E."/>
            <person name="Veneault-Fourrey C."/>
            <person name="Joly D.L."/>
            <person name="Hacquard S."/>
            <person name="Amselem J."/>
            <person name="Cantarel B.L."/>
            <person name="Chiu R."/>
            <person name="Coutinho P.M."/>
            <person name="Feau N."/>
            <person name="Field M."/>
            <person name="Frey P."/>
            <person name="Gelhaye E."/>
            <person name="Goldberg J."/>
            <person name="Grabherr M.G."/>
            <person name="Kodira C.D."/>
            <person name="Kohler A."/>
            <person name="Kuees U."/>
            <person name="Lindquist E.A."/>
            <person name="Lucas S.M."/>
            <person name="Mago R."/>
            <person name="Mauceli E."/>
            <person name="Morin E."/>
            <person name="Murat C."/>
            <person name="Pangilinan J.L."/>
            <person name="Park R."/>
            <person name="Pearson M."/>
            <person name="Quesneville H."/>
            <person name="Rouhier N."/>
            <person name="Sakthikumar S."/>
            <person name="Salamov A.A."/>
            <person name="Schmutz J."/>
            <person name="Selles B."/>
            <person name="Shapiro H."/>
            <person name="Tanguay P."/>
            <person name="Tuskan G.A."/>
            <person name="Henrissat B."/>
            <person name="Van de Peer Y."/>
            <person name="Rouze P."/>
            <person name="Ellis J.G."/>
            <person name="Dodds P.N."/>
            <person name="Schein J.E."/>
            <person name="Zhong S."/>
            <person name="Hamelin R.C."/>
            <person name="Grigoriev I.V."/>
            <person name="Szabo L.J."/>
            <person name="Martin F."/>
        </authorList>
    </citation>
    <scope>NUCLEOTIDE SEQUENCE [LARGE SCALE GENOMIC DNA]</scope>
    <source>
        <strain evidence="4">98AG31 / pathotype 3-4-7</strain>
    </source>
</reference>
<dbReference type="InterPro" id="IPR003323">
    <property type="entry name" value="OTU_dom"/>
</dbReference>
<feature type="compositionally biased region" description="Polar residues" evidence="1">
    <location>
        <begin position="120"/>
        <end position="131"/>
    </location>
</feature>
<dbReference type="InParanoid" id="F4S9X0"/>
<keyword evidence="4" id="KW-1185">Reference proteome</keyword>
<name>F4S9X0_MELLP</name>
<accession>F4S9X0</accession>
<evidence type="ECO:0000259" key="2">
    <source>
        <dbReference type="PROSITE" id="PS50802"/>
    </source>
</evidence>
<feature type="region of interest" description="Disordered" evidence="1">
    <location>
        <begin position="324"/>
        <end position="412"/>
    </location>
</feature>
<gene>
    <name evidence="3" type="ORF">MELLADRAFT_69237</name>
</gene>
<dbReference type="OrthoDB" id="2379842at2759"/>
<organism evidence="4">
    <name type="scientific">Melampsora larici-populina (strain 98AG31 / pathotype 3-4-7)</name>
    <name type="common">Poplar leaf rust fungus</name>
    <dbReference type="NCBI Taxonomy" id="747676"/>
    <lineage>
        <taxon>Eukaryota</taxon>
        <taxon>Fungi</taxon>
        <taxon>Dikarya</taxon>
        <taxon>Basidiomycota</taxon>
        <taxon>Pucciniomycotina</taxon>
        <taxon>Pucciniomycetes</taxon>
        <taxon>Pucciniales</taxon>
        <taxon>Melampsoraceae</taxon>
        <taxon>Melampsora</taxon>
    </lineage>
</organism>
<dbReference type="KEGG" id="mlr:MELLADRAFT_69237"/>
<dbReference type="InterPro" id="IPR038765">
    <property type="entry name" value="Papain-like_cys_pep_sf"/>
</dbReference>
<dbReference type="CDD" id="cd22744">
    <property type="entry name" value="OTU"/>
    <property type="match status" value="1"/>
</dbReference>
<evidence type="ECO:0000313" key="3">
    <source>
        <dbReference type="EMBL" id="EGF98526.1"/>
    </source>
</evidence>
<dbReference type="SUPFAM" id="SSF54001">
    <property type="entry name" value="Cysteine proteinases"/>
    <property type="match status" value="1"/>
</dbReference>
<protein>
    <recommendedName>
        <fullName evidence="2">OTU domain-containing protein</fullName>
    </recommendedName>
</protein>
<proteinExistence type="predicted"/>
<dbReference type="HOGENOM" id="CLU_423932_0_0_1"/>